<dbReference type="SUPFAM" id="SSF55811">
    <property type="entry name" value="Nudix"/>
    <property type="match status" value="1"/>
</dbReference>
<dbReference type="STRING" id="1423727.FC34_GL000228"/>
<evidence type="ECO:0000256" key="2">
    <source>
        <dbReference type="ARBA" id="ARBA00022801"/>
    </source>
</evidence>
<keyword evidence="2" id="KW-0378">Hydrolase</keyword>
<dbReference type="AlphaFoldDB" id="A0A0R2B839"/>
<dbReference type="Pfam" id="PF00293">
    <property type="entry name" value="NUDIX"/>
    <property type="match status" value="1"/>
</dbReference>
<dbReference type="GO" id="GO:0016787">
    <property type="term" value="F:hydrolase activity"/>
    <property type="evidence" value="ECO:0007669"/>
    <property type="project" value="UniProtKB-KW"/>
</dbReference>
<dbReference type="GO" id="GO:0019693">
    <property type="term" value="P:ribose phosphate metabolic process"/>
    <property type="evidence" value="ECO:0007669"/>
    <property type="project" value="TreeGrafter"/>
</dbReference>
<dbReference type="PANTHER" id="PTHR11839">
    <property type="entry name" value="UDP/ADP-SUGAR PYROPHOSPHATASE"/>
    <property type="match status" value="1"/>
</dbReference>
<accession>A0A0R2B839</accession>
<organism evidence="4 5">
    <name type="scientific">Lacticaseibacillus brantae DSM 23927</name>
    <dbReference type="NCBI Taxonomy" id="1423727"/>
    <lineage>
        <taxon>Bacteria</taxon>
        <taxon>Bacillati</taxon>
        <taxon>Bacillota</taxon>
        <taxon>Bacilli</taxon>
        <taxon>Lactobacillales</taxon>
        <taxon>Lactobacillaceae</taxon>
        <taxon>Lacticaseibacillus</taxon>
    </lineage>
</organism>
<dbReference type="InterPro" id="IPR000086">
    <property type="entry name" value="NUDIX_hydrolase_dom"/>
</dbReference>
<dbReference type="PROSITE" id="PS51462">
    <property type="entry name" value="NUDIX"/>
    <property type="match status" value="1"/>
</dbReference>
<protein>
    <submittedName>
        <fullName evidence="4">ADP-ribose diphosphatase</fullName>
    </submittedName>
</protein>
<proteinExistence type="predicted"/>
<dbReference type="PROSITE" id="PS00893">
    <property type="entry name" value="NUDIX_BOX"/>
    <property type="match status" value="1"/>
</dbReference>
<dbReference type="InterPro" id="IPR015797">
    <property type="entry name" value="NUDIX_hydrolase-like_dom_sf"/>
</dbReference>
<dbReference type="CDD" id="cd03424">
    <property type="entry name" value="NUDIX_ADPRase_Nudt5_UGPPase_Nudt14"/>
    <property type="match status" value="1"/>
</dbReference>
<dbReference type="PANTHER" id="PTHR11839:SF18">
    <property type="entry name" value="NUDIX HYDROLASE DOMAIN-CONTAINING PROTEIN"/>
    <property type="match status" value="1"/>
</dbReference>
<dbReference type="OrthoDB" id="9806150at2"/>
<dbReference type="GO" id="GO:0005829">
    <property type="term" value="C:cytosol"/>
    <property type="evidence" value="ECO:0007669"/>
    <property type="project" value="TreeGrafter"/>
</dbReference>
<keyword evidence="5" id="KW-1185">Reference proteome</keyword>
<feature type="domain" description="Nudix hydrolase" evidence="3">
    <location>
        <begin position="46"/>
        <end position="175"/>
    </location>
</feature>
<reference evidence="4 5" key="1">
    <citation type="journal article" date="2015" name="Genome Announc.">
        <title>Expanding the biotechnology potential of lactobacilli through comparative genomics of 213 strains and associated genera.</title>
        <authorList>
            <person name="Sun Z."/>
            <person name="Harris H.M."/>
            <person name="McCann A."/>
            <person name="Guo C."/>
            <person name="Argimon S."/>
            <person name="Zhang W."/>
            <person name="Yang X."/>
            <person name="Jeffery I.B."/>
            <person name="Cooney J.C."/>
            <person name="Kagawa T.F."/>
            <person name="Liu W."/>
            <person name="Song Y."/>
            <person name="Salvetti E."/>
            <person name="Wrobel A."/>
            <person name="Rasinkangas P."/>
            <person name="Parkhill J."/>
            <person name="Rea M.C."/>
            <person name="O'Sullivan O."/>
            <person name="Ritari J."/>
            <person name="Douillard F.P."/>
            <person name="Paul Ross R."/>
            <person name="Yang R."/>
            <person name="Briner A.E."/>
            <person name="Felis G.E."/>
            <person name="de Vos W.M."/>
            <person name="Barrangou R."/>
            <person name="Klaenhammer T.R."/>
            <person name="Caufield P.W."/>
            <person name="Cui Y."/>
            <person name="Zhang H."/>
            <person name="O'Toole P.W."/>
        </authorList>
    </citation>
    <scope>NUCLEOTIDE SEQUENCE [LARGE SCALE GENOMIC DNA]</scope>
    <source>
        <strain evidence="4 5">DSM 23927</strain>
    </source>
</reference>
<dbReference type="EMBL" id="AYZQ01000001">
    <property type="protein sequence ID" value="KRM72521.1"/>
    <property type="molecule type" value="Genomic_DNA"/>
</dbReference>
<dbReference type="Gene3D" id="3.90.79.10">
    <property type="entry name" value="Nucleoside Triphosphate Pyrophosphohydrolase"/>
    <property type="match status" value="1"/>
</dbReference>
<name>A0A0R2B839_9LACO</name>
<dbReference type="Proteomes" id="UP000051672">
    <property type="component" value="Unassembled WGS sequence"/>
</dbReference>
<evidence type="ECO:0000259" key="3">
    <source>
        <dbReference type="PROSITE" id="PS51462"/>
    </source>
</evidence>
<gene>
    <name evidence="4" type="ORF">FC34_GL000228</name>
</gene>
<sequence length="190" mass="20780">MMIEDKESVMEKIIKTQSVFNGHIIQVDVLTVKLPLGALAQREVVHAHAAAGVLAVVDGKALFVRQWRATVGQETLEIPAGKLDAQETALAAAKRELNEETGLAAGHWQQLSHYYQSLGFSDAEMTLFAASQLHSPTHKRVQDADESVAGEWLTFAQAKSAIQQGIICDAKTLLAIQYWQQMEGERDGGN</sequence>
<comment type="cofactor">
    <cofactor evidence="1">
        <name>Mg(2+)</name>
        <dbReference type="ChEBI" id="CHEBI:18420"/>
    </cofactor>
</comment>
<dbReference type="GO" id="GO:0006753">
    <property type="term" value="P:nucleoside phosphate metabolic process"/>
    <property type="evidence" value="ECO:0007669"/>
    <property type="project" value="TreeGrafter"/>
</dbReference>
<comment type="caution">
    <text evidence="4">The sequence shown here is derived from an EMBL/GenBank/DDBJ whole genome shotgun (WGS) entry which is preliminary data.</text>
</comment>
<dbReference type="InterPro" id="IPR020084">
    <property type="entry name" value="NUDIX_hydrolase_CS"/>
</dbReference>
<evidence type="ECO:0000256" key="1">
    <source>
        <dbReference type="ARBA" id="ARBA00001946"/>
    </source>
</evidence>
<evidence type="ECO:0000313" key="4">
    <source>
        <dbReference type="EMBL" id="KRM72521.1"/>
    </source>
</evidence>
<evidence type="ECO:0000313" key="5">
    <source>
        <dbReference type="Proteomes" id="UP000051672"/>
    </source>
</evidence>
<dbReference type="PATRIC" id="fig|1423727.3.peg.230"/>